<keyword evidence="3" id="KW-1185">Reference proteome</keyword>
<comment type="caution">
    <text evidence="2">The sequence shown here is derived from an EMBL/GenBank/DDBJ whole genome shotgun (WGS) entry which is preliminary data.</text>
</comment>
<keyword evidence="1" id="KW-0472">Membrane</keyword>
<dbReference type="Proteomes" id="UP000295765">
    <property type="component" value="Unassembled WGS sequence"/>
</dbReference>
<proteinExistence type="predicted"/>
<evidence type="ECO:0000256" key="1">
    <source>
        <dbReference type="SAM" id="Phobius"/>
    </source>
</evidence>
<keyword evidence="1" id="KW-0812">Transmembrane</keyword>
<dbReference type="Pfam" id="PF09604">
    <property type="entry name" value="Potass_KdpF"/>
    <property type="match status" value="1"/>
</dbReference>
<dbReference type="NCBIfam" id="TIGR02115">
    <property type="entry name" value="potass_kdpF"/>
    <property type="match status" value="1"/>
</dbReference>
<gene>
    <name evidence="2" type="ORF">EV699_10952</name>
</gene>
<name>A0A4R2LEA8_9GAMM</name>
<accession>A0A4R2LEA8</accession>
<evidence type="ECO:0000313" key="2">
    <source>
        <dbReference type="EMBL" id="TCO81211.1"/>
    </source>
</evidence>
<dbReference type="GO" id="GO:0008556">
    <property type="term" value="F:P-type potassium transmembrane transporter activity"/>
    <property type="evidence" value="ECO:0007669"/>
    <property type="project" value="InterPro"/>
</dbReference>
<dbReference type="EMBL" id="SLWY01000009">
    <property type="protein sequence ID" value="TCO81211.1"/>
    <property type="molecule type" value="Genomic_DNA"/>
</dbReference>
<organism evidence="2 3">
    <name type="scientific">Plasticicumulans lactativorans</name>
    <dbReference type="NCBI Taxonomy" id="1133106"/>
    <lineage>
        <taxon>Bacteria</taxon>
        <taxon>Pseudomonadati</taxon>
        <taxon>Pseudomonadota</taxon>
        <taxon>Gammaproteobacteria</taxon>
        <taxon>Candidatus Competibacteraceae</taxon>
        <taxon>Plasticicumulans</taxon>
    </lineage>
</organism>
<keyword evidence="1" id="KW-1133">Transmembrane helix</keyword>
<protein>
    <submittedName>
        <fullName evidence="2">K+-transporting ATPase KdpF subunit</fullName>
    </submittedName>
</protein>
<dbReference type="GO" id="GO:0005886">
    <property type="term" value="C:plasma membrane"/>
    <property type="evidence" value="ECO:0007669"/>
    <property type="project" value="InterPro"/>
</dbReference>
<feature type="transmembrane region" description="Helical" evidence="1">
    <location>
        <begin position="6"/>
        <end position="25"/>
    </location>
</feature>
<sequence length="29" mass="3077">MAVLHLLAAVVAVALAGFLLAALLWPERF</sequence>
<dbReference type="RefSeq" id="WP_132541827.1">
    <property type="nucleotide sequence ID" value="NZ_SLWY01000009.1"/>
</dbReference>
<reference evidence="2 3" key="1">
    <citation type="submission" date="2019-03" db="EMBL/GenBank/DDBJ databases">
        <title>Genomic Encyclopedia of Type Strains, Phase IV (KMG-IV): sequencing the most valuable type-strain genomes for metagenomic binning, comparative biology and taxonomic classification.</title>
        <authorList>
            <person name="Goeker M."/>
        </authorList>
    </citation>
    <scope>NUCLEOTIDE SEQUENCE [LARGE SCALE GENOMIC DNA]</scope>
    <source>
        <strain evidence="2 3">DSM 25287</strain>
    </source>
</reference>
<dbReference type="AlphaFoldDB" id="A0A4R2LEA8"/>
<evidence type="ECO:0000313" key="3">
    <source>
        <dbReference type="Proteomes" id="UP000295765"/>
    </source>
</evidence>
<dbReference type="InterPro" id="IPR011726">
    <property type="entry name" value="KdpF"/>
</dbReference>